<name>A0A2W5SR19_9BACT</name>
<gene>
    <name evidence="2" type="ORF">DI536_32375</name>
</gene>
<evidence type="ECO:0000313" key="2">
    <source>
        <dbReference type="EMBL" id="PZR05372.1"/>
    </source>
</evidence>
<evidence type="ECO:0000313" key="3">
    <source>
        <dbReference type="Proteomes" id="UP000249061"/>
    </source>
</evidence>
<organism evidence="2 3">
    <name type="scientific">Archangium gephyra</name>
    <dbReference type="NCBI Taxonomy" id="48"/>
    <lineage>
        <taxon>Bacteria</taxon>
        <taxon>Pseudomonadati</taxon>
        <taxon>Myxococcota</taxon>
        <taxon>Myxococcia</taxon>
        <taxon>Myxococcales</taxon>
        <taxon>Cystobacterineae</taxon>
        <taxon>Archangiaceae</taxon>
        <taxon>Archangium</taxon>
    </lineage>
</organism>
<feature type="chain" id="PRO_5015967662" evidence="1">
    <location>
        <begin position="20"/>
        <end position="130"/>
    </location>
</feature>
<accession>A0A2W5SR19</accession>
<dbReference type="AlphaFoldDB" id="A0A2W5SR19"/>
<dbReference type="Proteomes" id="UP000249061">
    <property type="component" value="Unassembled WGS sequence"/>
</dbReference>
<proteinExistence type="predicted"/>
<sequence>MRTPILLAAVALTSSLSFAQVQVVLPAPTITFGAPPPLVVVQPGVQVVEDYDDEVYFVDNVYWVRRGPRWYRSPSHRGGWVVVDGPGVPPALVRMPPGQYRHYKRGKTVVVDTPGSGKVKIKKGKGRGRD</sequence>
<protein>
    <submittedName>
        <fullName evidence="2">Uncharacterized protein</fullName>
    </submittedName>
</protein>
<dbReference type="EMBL" id="QFQP01000045">
    <property type="protein sequence ID" value="PZR05372.1"/>
    <property type="molecule type" value="Genomic_DNA"/>
</dbReference>
<reference evidence="2 3" key="1">
    <citation type="submission" date="2017-08" db="EMBL/GenBank/DDBJ databases">
        <title>Infants hospitalized years apart are colonized by the same room-sourced microbial strains.</title>
        <authorList>
            <person name="Brooks B."/>
            <person name="Olm M.R."/>
            <person name="Firek B.A."/>
            <person name="Baker R."/>
            <person name="Thomas B.C."/>
            <person name="Morowitz M.J."/>
            <person name="Banfield J.F."/>
        </authorList>
    </citation>
    <scope>NUCLEOTIDE SEQUENCE [LARGE SCALE GENOMIC DNA]</scope>
    <source>
        <strain evidence="2">S2_003_000_R2_14</strain>
    </source>
</reference>
<feature type="signal peptide" evidence="1">
    <location>
        <begin position="1"/>
        <end position="19"/>
    </location>
</feature>
<keyword evidence="1" id="KW-0732">Signal</keyword>
<evidence type="ECO:0000256" key="1">
    <source>
        <dbReference type="SAM" id="SignalP"/>
    </source>
</evidence>
<comment type="caution">
    <text evidence="2">The sequence shown here is derived from an EMBL/GenBank/DDBJ whole genome shotgun (WGS) entry which is preliminary data.</text>
</comment>